<proteinExistence type="predicted"/>
<protein>
    <recommendedName>
        <fullName evidence="1">Bro-N domain-containing protein</fullName>
    </recommendedName>
</protein>
<dbReference type="InterPro" id="IPR003497">
    <property type="entry name" value="BRO_N_domain"/>
</dbReference>
<dbReference type="EMBL" id="CP023009">
    <property type="protein sequence ID" value="AXW88853.1"/>
    <property type="molecule type" value="Genomic_DNA"/>
</dbReference>
<sequence length="193" mass="21937">MNSLTNYELKFHNTTFHPVVDGGSIWLTSTELAKALGYADTKAVSILYNRNQDEFTPGMSLVINMTTNGINNSLRKKKVRVFSIRGAHLIAMFSDTPVAKEFRRWVLDILDREVAHGNVPSDFDFHNAANAARSINHLLSEIKDIWRGGLEDALRLMEYKSRGDISDRLAYMTFITLPLEKALVKEDRKGRIH</sequence>
<dbReference type="SMART" id="SM01040">
    <property type="entry name" value="Bro-N"/>
    <property type="match status" value="1"/>
</dbReference>
<evidence type="ECO:0000259" key="1">
    <source>
        <dbReference type="PROSITE" id="PS51750"/>
    </source>
</evidence>
<feature type="domain" description="Bro-N" evidence="1">
    <location>
        <begin position="1"/>
        <end position="117"/>
    </location>
</feature>
<name>A0AAD0SP28_9GAMM</name>
<dbReference type="Proteomes" id="UP000263881">
    <property type="component" value="Chromosome"/>
</dbReference>
<keyword evidence="3" id="KW-1185">Reference proteome</keyword>
<gene>
    <name evidence="2" type="ORF">CKQ53_13195</name>
</gene>
<dbReference type="AlphaFoldDB" id="A0AAD0SP28"/>
<dbReference type="Pfam" id="PF02498">
    <property type="entry name" value="Bro-N"/>
    <property type="match status" value="1"/>
</dbReference>
<accession>A0AAD0SP28</accession>
<dbReference type="PROSITE" id="PS51750">
    <property type="entry name" value="BRO_N"/>
    <property type="match status" value="1"/>
</dbReference>
<evidence type="ECO:0000313" key="3">
    <source>
        <dbReference type="Proteomes" id="UP000263881"/>
    </source>
</evidence>
<dbReference type="KEGG" id="lbq:CKQ53_13195"/>
<organism evidence="2 3">
    <name type="scientific">Lonsdalea britannica</name>
    <dbReference type="NCBI Taxonomy" id="1082704"/>
    <lineage>
        <taxon>Bacteria</taxon>
        <taxon>Pseudomonadati</taxon>
        <taxon>Pseudomonadota</taxon>
        <taxon>Gammaproteobacteria</taxon>
        <taxon>Enterobacterales</taxon>
        <taxon>Pectobacteriaceae</taxon>
        <taxon>Lonsdalea</taxon>
    </lineage>
</organism>
<evidence type="ECO:0000313" key="2">
    <source>
        <dbReference type="EMBL" id="AXW88853.1"/>
    </source>
</evidence>
<reference evidence="2 3" key="1">
    <citation type="submission" date="2017-08" db="EMBL/GenBank/DDBJ databases">
        <title>Comparative genomics of bacteria isolated from necrotic lesions of AOD affected trees.</title>
        <authorList>
            <person name="Doonan J."/>
            <person name="Denman S."/>
            <person name="McDonald J.E."/>
        </authorList>
    </citation>
    <scope>NUCLEOTIDE SEQUENCE [LARGE SCALE GENOMIC DNA]</scope>
    <source>
        <strain evidence="2 3">477</strain>
    </source>
</reference>